<protein>
    <recommendedName>
        <fullName evidence="7">Mce-associated membrane protein</fullName>
    </recommendedName>
</protein>
<keyword evidence="2 4" id="KW-0472">Membrane</keyword>
<dbReference type="EMBL" id="CP108482">
    <property type="protein sequence ID" value="WUS55477.1"/>
    <property type="molecule type" value="Genomic_DNA"/>
</dbReference>
<evidence type="ECO:0000256" key="3">
    <source>
        <dbReference type="SAM" id="MobiDB-lite"/>
    </source>
</evidence>
<keyword evidence="6" id="KW-1185">Reference proteome</keyword>
<feature type="region of interest" description="Disordered" evidence="3">
    <location>
        <begin position="161"/>
        <end position="215"/>
    </location>
</feature>
<dbReference type="SUPFAM" id="SSF54427">
    <property type="entry name" value="NTF2-like"/>
    <property type="match status" value="1"/>
</dbReference>
<evidence type="ECO:0000256" key="2">
    <source>
        <dbReference type="ARBA" id="ARBA00023136"/>
    </source>
</evidence>
<evidence type="ECO:0000256" key="1">
    <source>
        <dbReference type="ARBA" id="ARBA00004370"/>
    </source>
</evidence>
<comment type="subcellular location">
    <subcellularLocation>
        <location evidence="1">Membrane</location>
    </subcellularLocation>
</comment>
<keyword evidence="4" id="KW-1133">Transmembrane helix</keyword>
<evidence type="ECO:0000313" key="6">
    <source>
        <dbReference type="Proteomes" id="UP001432014"/>
    </source>
</evidence>
<proteinExistence type="predicted"/>
<evidence type="ECO:0000256" key="4">
    <source>
        <dbReference type="SAM" id="Phobius"/>
    </source>
</evidence>
<reference evidence="5 6" key="1">
    <citation type="submission" date="2022-10" db="EMBL/GenBank/DDBJ databases">
        <title>The complete genomes of actinobacterial strains from the NBC collection.</title>
        <authorList>
            <person name="Joergensen T.S."/>
            <person name="Alvarez Arevalo M."/>
            <person name="Sterndorff E.B."/>
            <person name="Faurdal D."/>
            <person name="Vuksanovic O."/>
            <person name="Mourched A.-S."/>
            <person name="Charusanti P."/>
            <person name="Shaw S."/>
            <person name="Blin K."/>
            <person name="Weber T."/>
        </authorList>
    </citation>
    <scope>NUCLEOTIDE SEQUENCE [LARGE SCALE GENOMIC DNA]</scope>
    <source>
        <strain evidence="5 6">NBC_01247</strain>
    </source>
</reference>
<sequence length="215" mass="22075">MSEGDRKPRRSPLVVVAGATAALAAVPALWSGWSWYAVAHDDSAAYARARDTVLAAGEQAAQNMNTLDHRDLGPGLDLWESSTTGDLHDQLVQGRAKFEGQVRQAQTVTSAKALSGAVTELDDRAGRATVMIALRITVQVPNSAPATKDSRMLGELTRTPGGWKLSALGQAPMGDSAAAGQPSGAPQQPGPAPSGTAAPQPSSGGPSTPQQPVGH</sequence>
<dbReference type="Proteomes" id="UP001432014">
    <property type="component" value="Chromosome"/>
</dbReference>
<dbReference type="RefSeq" id="WP_329499852.1">
    <property type="nucleotide sequence ID" value="NZ_CP108460.1"/>
</dbReference>
<feature type="compositionally biased region" description="Low complexity" evidence="3">
    <location>
        <begin position="176"/>
        <end position="215"/>
    </location>
</feature>
<evidence type="ECO:0008006" key="7">
    <source>
        <dbReference type="Google" id="ProtNLM"/>
    </source>
</evidence>
<dbReference type="PANTHER" id="PTHR37042:SF4">
    <property type="entry name" value="OUTER MEMBRANE PROTEIN RV1973"/>
    <property type="match status" value="1"/>
</dbReference>
<keyword evidence="4" id="KW-0812">Transmembrane</keyword>
<evidence type="ECO:0000313" key="5">
    <source>
        <dbReference type="EMBL" id="WUS55477.1"/>
    </source>
</evidence>
<dbReference type="InterPro" id="IPR032710">
    <property type="entry name" value="NTF2-like_dom_sf"/>
</dbReference>
<feature type="transmembrane region" description="Helical" evidence="4">
    <location>
        <begin position="12"/>
        <end position="36"/>
    </location>
</feature>
<name>A0ABZ1W3S0_9ACTN</name>
<dbReference type="PANTHER" id="PTHR37042">
    <property type="entry name" value="OUTER MEMBRANE PROTEIN RV1973"/>
    <property type="match status" value="1"/>
</dbReference>
<organism evidence="5 6">
    <name type="scientific">Kitasatospora herbaricolor</name>
    <dbReference type="NCBI Taxonomy" id="68217"/>
    <lineage>
        <taxon>Bacteria</taxon>
        <taxon>Bacillati</taxon>
        <taxon>Actinomycetota</taxon>
        <taxon>Actinomycetes</taxon>
        <taxon>Kitasatosporales</taxon>
        <taxon>Streptomycetaceae</taxon>
        <taxon>Kitasatospora</taxon>
    </lineage>
</organism>
<accession>A0ABZ1W3S0</accession>
<gene>
    <name evidence="5" type="ORF">OG469_08100</name>
</gene>